<evidence type="ECO:0000313" key="1">
    <source>
        <dbReference type="EMBL" id="ABN05992.1"/>
    </source>
</evidence>
<sequence>MVTVLMGYRHLKLRKIRYGMILKVEIEGQPMTRSDKKVKVGLRDRCCGVFGLG</sequence>
<protein>
    <submittedName>
        <fullName evidence="1">Uncharacterized protein</fullName>
    </submittedName>
</protein>
<organism evidence="1">
    <name type="scientific">Medicago truncatula</name>
    <name type="common">Barrel medic</name>
    <name type="synonym">Medicago tribuloides</name>
    <dbReference type="NCBI Taxonomy" id="3880"/>
    <lineage>
        <taxon>Eukaryota</taxon>
        <taxon>Viridiplantae</taxon>
        <taxon>Streptophyta</taxon>
        <taxon>Embryophyta</taxon>
        <taxon>Tracheophyta</taxon>
        <taxon>Spermatophyta</taxon>
        <taxon>Magnoliopsida</taxon>
        <taxon>eudicotyledons</taxon>
        <taxon>Gunneridae</taxon>
        <taxon>Pentapetalae</taxon>
        <taxon>rosids</taxon>
        <taxon>fabids</taxon>
        <taxon>Fabales</taxon>
        <taxon>Fabaceae</taxon>
        <taxon>Papilionoideae</taxon>
        <taxon>50 kb inversion clade</taxon>
        <taxon>NPAAA clade</taxon>
        <taxon>Hologalegina</taxon>
        <taxon>IRL clade</taxon>
        <taxon>Trifolieae</taxon>
        <taxon>Medicago</taxon>
    </lineage>
</organism>
<dbReference type="AlphaFoldDB" id="A2Q253"/>
<accession>A2Q253</accession>
<dbReference type="EMBL" id="AC149208">
    <property type="protein sequence ID" value="ABN05992.1"/>
    <property type="molecule type" value="Genomic_DNA"/>
</dbReference>
<reference evidence="1" key="1">
    <citation type="submission" date="2004-10" db="EMBL/GenBank/DDBJ databases">
        <authorList>
            <person name="Town C.D."/>
        </authorList>
    </citation>
    <scope>NUCLEOTIDE SEQUENCE</scope>
</reference>
<name>A2Q253_MEDTR</name>
<gene>
    <name evidence="1" type="ORF">MtrDRAFT_AC149208g47v2</name>
</gene>
<reference evidence="1" key="2">
    <citation type="submission" date="2007-03" db="EMBL/GenBank/DDBJ databases">
        <authorList>
            <consortium name="The International Medicago Genome Annotation Group"/>
        </authorList>
    </citation>
    <scope>NUCLEOTIDE SEQUENCE</scope>
</reference>
<proteinExistence type="predicted"/>